<keyword evidence="7 10" id="KW-0862">Zinc</keyword>
<dbReference type="Proteomes" id="UP000002217">
    <property type="component" value="Chromosome"/>
</dbReference>
<dbReference type="InterPro" id="IPR010914">
    <property type="entry name" value="RsgA_GTPase_dom"/>
</dbReference>
<dbReference type="Gene3D" id="3.40.50.300">
    <property type="entry name" value="P-loop containing nucleotide triphosphate hydrolases"/>
    <property type="match status" value="1"/>
</dbReference>
<dbReference type="Gene3D" id="1.10.40.50">
    <property type="entry name" value="Probable gtpase engc, domain 3"/>
    <property type="match status" value="1"/>
</dbReference>
<dbReference type="HOGENOM" id="CLU_033617_0_1_9"/>
<evidence type="ECO:0000256" key="8">
    <source>
        <dbReference type="ARBA" id="ARBA00022884"/>
    </source>
</evidence>
<dbReference type="RefSeq" id="WP_015759214.1">
    <property type="nucleotide sequence ID" value="NC_013216.1"/>
</dbReference>
<dbReference type="InterPro" id="IPR004881">
    <property type="entry name" value="Ribosome_biogen_GTPase_RsgA"/>
</dbReference>
<dbReference type="GO" id="GO:0019843">
    <property type="term" value="F:rRNA binding"/>
    <property type="evidence" value="ECO:0007669"/>
    <property type="project" value="UniProtKB-KW"/>
</dbReference>
<dbReference type="EMBL" id="CP001720">
    <property type="protein sequence ID" value="ACV64532.1"/>
    <property type="molecule type" value="Genomic_DNA"/>
</dbReference>
<feature type="binding site" evidence="10">
    <location>
        <begin position="148"/>
        <end position="151"/>
    </location>
    <ligand>
        <name>GTP</name>
        <dbReference type="ChEBI" id="CHEBI:37565"/>
    </ligand>
</feature>
<evidence type="ECO:0000259" key="12">
    <source>
        <dbReference type="PROSITE" id="PS51721"/>
    </source>
</evidence>
<keyword evidence="3 10" id="KW-0479">Metal-binding</keyword>
<evidence type="ECO:0000256" key="2">
    <source>
        <dbReference type="ARBA" id="ARBA00022517"/>
    </source>
</evidence>
<comment type="function">
    <text evidence="10">One of several proteins that assist in the late maturation steps of the functional core of the 30S ribosomal subunit. Helps release RbfA from mature subunits. May play a role in the assembly of ribosomal proteins into the subunit. Circularly permuted GTPase that catalyzes slow GTP hydrolysis, GTPase activity is stimulated by the 30S ribosomal subunit.</text>
</comment>
<feature type="binding site" evidence="10">
    <location>
        <position position="287"/>
    </location>
    <ligand>
        <name>Zn(2+)</name>
        <dbReference type="ChEBI" id="CHEBI:29105"/>
    </ligand>
</feature>
<evidence type="ECO:0000256" key="6">
    <source>
        <dbReference type="ARBA" id="ARBA00022801"/>
    </source>
</evidence>
<dbReference type="GO" id="GO:0042274">
    <property type="term" value="P:ribosomal small subunit biogenesis"/>
    <property type="evidence" value="ECO:0007669"/>
    <property type="project" value="UniProtKB-UniRule"/>
</dbReference>
<comment type="similarity">
    <text evidence="10">Belongs to the TRAFAC class YlqF/YawG GTPase family. RsgA subfamily.</text>
</comment>
<dbReference type="GO" id="GO:0003924">
    <property type="term" value="F:GTPase activity"/>
    <property type="evidence" value="ECO:0007669"/>
    <property type="project" value="UniProtKB-UniRule"/>
</dbReference>
<protein>
    <recommendedName>
        <fullName evidence="10">Small ribosomal subunit biogenesis GTPase RsgA</fullName>
        <ecNumber evidence="10">3.6.1.-</ecNumber>
    </recommendedName>
</protein>
<keyword evidence="8 10" id="KW-0694">RNA-binding</keyword>
<evidence type="ECO:0000313" key="13">
    <source>
        <dbReference type="EMBL" id="ACV64532.1"/>
    </source>
</evidence>
<feature type="binding site" evidence="10">
    <location>
        <position position="293"/>
    </location>
    <ligand>
        <name>Zn(2+)</name>
        <dbReference type="ChEBI" id="CHEBI:29105"/>
    </ligand>
</feature>
<dbReference type="SUPFAM" id="SSF52540">
    <property type="entry name" value="P-loop containing nucleoside triphosphate hydrolases"/>
    <property type="match status" value="1"/>
</dbReference>
<dbReference type="GO" id="GO:0005737">
    <property type="term" value="C:cytoplasm"/>
    <property type="evidence" value="ECO:0007669"/>
    <property type="project" value="UniProtKB-SubCell"/>
</dbReference>
<feature type="binding site" evidence="10">
    <location>
        <position position="280"/>
    </location>
    <ligand>
        <name>Zn(2+)</name>
        <dbReference type="ChEBI" id="CHEBI:29105"/>
    </ligand>
</feature>
<evidence type="ECO:0000256" key="1">
    <source>
        <dbReference type="ARBA" id="ARBA00022490"/>
    </source>
</evidence>
<evidence type="ECO:0000256" key="10">
    <source>
        <dbReference type="HAMAP-Rule" id="MF_01820"/>
    </source>
</evidence>
<gene>
    <name evidence="10" type="primary">rsgA</name>
    <name evidence="13" type="ordered locus">Dtox_3828</name>
</gene>
<sequence>MNLENIGWNSFFNNSFAPYSQQGYIAGRIAAEHKHIYRVYIEQGELLAAVSGKMRYEASGRRDFPAVGDWVVLNPTGEGKATIQAVLPRQSKFSRQTAGTTVEEQVIAANIDTVFLVAALNNDFNLRRLERYLTLAWESGANPVIILSKADLCNDINQKVLAIENIAPGVPVHVTSSQSGTGITELASHLRKGRTAALLGSSGAGKSTLINHLCGREAQKTAEIRQSDDRGRHTTTYRELIILPGGGLIIDTPGMRELQLWGTCEGLQSFADISLLASQCRFKDCRHEGEPGCAVKAALENGRLDYDRYGNYRKLQKELAYLSRKENRQEYLAEKERWKKIHKQIKNLKKR</sequence>
<accession>C8VXD6</accession>
<dbReference type="InterPro" id="IPR030378">
    <property type="entry name" value="G_CP_dom"/>
</dbReference>
<dbReference type="AlphaFoldDB" id="C8VXD6"/>
<comment type="cofactor">
    <cofactor evidence="10">
        <name>Zn(2+)</name>
        <dbReference type="ChEBI" id="CHEBI:29105"/>
    </cofactor>
    <text evidence="10">Binds 1 zinc ion per subunit.</text>
</comment>
<dbReference type="HAMAP" id="MF_01820">
    <property type="entry name" value="GTPase_RsgA"/>
    <property type="match status" value="1"/>
</dbReference>
<evidence type="ECO:0000313" key="14">
    <source>
        <dbReference type="Proteomes" id="UP000002217"/>
    </source>
</evidence>
<evidence type="ECO:0000256" key="7">
    <source>
        <dbReference type="ARBA" id="ARBA00022833"/>
    </source>
</evidence>
<evidence type="ECO:0000256" key="3">
    <source>
        <dbReference type="ARBA" id="ARBA00022723"/>
    </source>
</evidence>
<dbReference type="InterPro" id="IPR027417">
    <property type="entry name" value="P-loop_NTPase"/>
</dbReference>
<dbReference type="Gene3D" id="2.40.50.140">
    <property type="entry name" value="Nucleic acid-binding proteins"/>
    <property type="match status" value="1"/>
</dbReference>
<dbReference type="PANTHER" id="PTHR32120">
    <property type="entry name" value="SMALL RIBOSOMAL SUBUNIT BIOGENESIS GTPASE RSGA"/>
    <property type="match status" value="1"/>
</dbReference>
<dbReference type="NCBIfam" id="TIGR00157">
    <property type="entry name" value="ribosome small subunit-dependent GTPase A"/>
    <property type="match status" value="1"/>
</dbReference>
<feature type="domain" description="EngC GTPase" evidence="11">
    <location>
        <begin position="109"/>
        <end position="256"/>
    </location>
</feature>
<dbReference type="PROSITE" id="PS50936">
    <property type="entry name" value="ENGC_GTPASE"/>
    <property type="match status" value="1"/>
</dbReference>
<dbReference type="CDD" id="cd01854">
    <property type="entry name" value="YjeQ_EngC"/>
    <property type="match status" value="1"/>
</dbReference>
<keyword evidence="2 10" id="KW-0690">Ribosome biogenesis</keyword>
<keyword evidence="14" id="KW-1185">Reference proteome</keyword>
<dbReference type="GO" id="GO:0046872">
    <property type="term" value="F:metal ion binding"/>
    <property type="evidence" value="ECO:0007669"/>
    <property type="project" value="UniProtKB-KW"/>
</dbReference>
<evidence type="ECO:0000259" key="11">
    <source>
        <dbReference type="PROSITE" id="PS50936"/>
    </source>
</evidence>
<evidence type="ECO:0000256" key="9">
    <source>
        <dbReference type="ARBA" id="ARBA00023134"/>
    </source>
</evidence>
<dbReference type="InterPro" id="IPR012340">
    <property type="entry name" value="NA-bd_OB-fold"/>
</dbReference>
<dbReference type="PANTHER" id="PTHR32120:SF10">
    <property type="entry name" value="SMALL RIBOSOMAL SUBUNIT BIOGENESIS GTPASE RSGA"/>
    <property type="match status" value="1"/>
</dbReference>
<dbReference type="eggNOG" id="COG1162">
    <property type="taxonomic scope" value="Bacteria"/>
</dbReference>
<keyword evidence="9 10" id="KW-0342">GTP-binding</keyword>
<dbReference type="EC" id="3.6.1.-" evidence="10"/>
<comment type="subcellular location">
    <subcellularLocation>
        <location evidence="10">Cytoplasm</location>
    </subcellularLocation>
</comment>
<evidence type="ECO:0000256" key="4">
    <source>
        <dbReference type="ARBA" id="ARBA00022730"/>
    </source>
</evidence>
<feature type="binding site" evidence="10">
    <location>
        <position position="285"/>
    </location>
    <ligand>
        <name>Zn(2+)</name>
        <dbReference type="ChEBI" id="CHEBI:29105"/>
    </ligand>
</feature>
<name>C8VXD6_DESAS</name>
<feature type="domain" description="CP-type G" evidence="12">
    <location>
        <begin position="103"/>
        <end position="258"/>
    </location>
</feature>
<dbReference type="SUPFAM" id="SSF50249">
    <property type="entry name" value="Nucleic acid-binding proteins"/>
    <property type="match status" value="1"/>
</dbReference>
<dbReference type="STRING" id="485916.Dtox_3828"/>
<dbReference type="KEGG" id="dae:Dtox_3828"/>
<comment type="subunit">
    <text evidence="10">Monomer. Associates with 30S ribosomal subunit, binds 16S rRNA.</text>
</comment>
<dbReference type="PROSITE" id="PS51721">
    <property type="entry name" value="G_CP"/>
    <property type="match status" value="1"/>
</dbReference>
<keyword evidence="1 10" id="KW-0963">Cytoplasm</keyword>
<dbReference type="GO" id="GO:0005525">
    <property type="term" value="F:GTP binding"/>
    <property type="evidence" value="ECO:0007669"/>
    <property type="project" value="UniProtKB-UniRule"/>
</dbReference>
<organism evidence="13 14">
    <name type="scientific">Desulfofarcimen acetoxidans (strain ATCC 49208 / DSM 771 / KCTC 5769 / VKM B-1644 / 5575)</name>
    <name type="common">Desulfotomaculum acetoxidans</name>
    <dbReference type="NCBI Taxonomy" id="485916"/>
    <lineage>
        <taxon>Bacteria</taxon>
        <taxon>Bacillati</taxon>
        <taxon>Bacillota</taxon>
        <taxon>Clostridia</taxon>
        <taxon>Eubacteriales</taxon>
        <taxon>Peptococcaceae</taxon>
        <taxon>Desulfofarcimen</taxon>
    </lineage>
</organism>
<dbReference type="Pfam" id="PF03193">
    <property type="entry name" value="RsgA_GTPase"/>
    <property type="match status" value="1"/>
</dbReference>
<keyword evidence="6 10" id="KW-0378">Hydrolase</keyword>
<reference evidence="13 14" key="1">
    <citation type="journal article" date="2009" name="Stand. Genomic Sci.">
        <title>Complete genome sequence of Desulfotomaculum acetoxidans type strain (5575).</title>
        <authorList>
            <person name="Spring S."/>
            <person name="Lapidus A."/>
            <person name="Schroder M."/>
            <person name="Gleim D."/>
            <person name="Sims D."/>
            <person name="Meincke L."/>
            <person name="Glavina Del Rio T."/>
            <person name="Tice H."/>
            <person name="Copeland A."/>
            <person name="Cheng J.F."/>
            <person name="Lucas S."/>
            <person name="Chen F."/>
            <person name="Nolan M."/>
            <person name="Bruce D."/>
            <person name="Goodwin L."/>
            <person name="Pitluck S."/>
            <person name="Ivanova N."/>
            <person name="Mavromatis K."/>
            <person name="Mikhailova N."/>
            <person name="Pati A."/>
            <person name="Chen A."/>
            <person name="Palaniappan K."/>
            <person name="Land M."/>
            <person name="Hauser L."/>
            <person name="Chang Y.J."/>
            <person name="Jeffries C.D."/>
            <person name="Chain P."/>
            <person name="Saunders E."/>
            <person name="Brettin T."/>
            <person name="Detter J.C."/>
            <person name="Goker M."/>
            <person name="Bristow J."/>
            <person name="Eisen J.A."/>
            <person name="Markowitz V."/>
            <person name="Hugenholtz P."/>
            <person name="Kyrpides N.C."/>
            <person name="Klenk H.P."/>
            <person name="Han C."/>
        </authorList>
    </citation>
    <scope>NUCLEOTIDE SEQUENCE [LARGE SCALE GENOMIC DNA]</scope>
    <source>
        <strain evidence="14">ATCC 49208 / DSM 771 / VKM B-1644</strain>
    </source>
</reference>
<proteinExistence type="inferred from homology"/>
<feature type="binding site" evidence="10">
    <location>
        <begin position="200"/>
        <end position="208"/>
    </location>
    <ligand>
        <name>GTP</name>
        <dbReference type="ChEBI" id="CHEBI:37565"/>
    </ligand>
</feature>
<evidence type="ECO:0000256" key="5">
    <source>
        <dbReference type="ARBA" id="ARBA00022741"/>
    </source>
</evidence>
<keyword evidence="4 10" id="KW-0699">rRNA-binding</keyword>
<keyword evidence="5 10" id="KW-0547">Nucleotide-binding</keyword>
<dbReference type="OrthoDB" id="9809485at2"/>